<evidence type="ECO:0000256" key="1">
    <source>
        <dbReference type="SAM" id="MobiDB-lite"/>
    </source>
</evidence>
<keyword evidence="2" id="KW-0472">Membrane</keyword>
<accession>A0A291GCI4</accession>
<sequence>MADRDSEYQEAQNAASSEGGRTAEDGCAHCHTGNWIHIRYEYPNEMPVTDAIYVVQKPNNGEPGGEVIAEGVLTVTDQSQHEFIHVDLGEYSGEVEVFFFDDPTEPEPIEEPAPVEDERAWYEKAATAIVQSASDAASWTGGVLAGDFNEEMSTGQIITNAVVTAIPVVDQVADVRDLVANGKALVWDKRYNEIAVWVGVFACLIGLVPSLGSLAKGVIKVIWRNAGEIGRVLVYINKALFKMGKAPNGYRFVRQLADDVVAQVGFVAGKFDDFLGVLAEKIALARHIMPGKVAEALATLEMVRAMSRQKLDEAAHAIRDKILQGLARHASRAYSVLPAQSIVVRRATKLIIEMGPFPNWERHMGRPGFDASAIEAGARQTADTDRVRIAAIKRSAGQWKNEILADLHAHAKRTGLSKAEKDAVNALIASANHSKFLETLETFGAKPTYRIFQPGDRVYRVISNEGGISGRFWSPERPPRTEAEWRSRDAVRNDWNNGGAYVVADVPPPPAAFEGEIGPQDLSAAGKPGMMLDGGGTQTFMIDSVPPNRIREYWYTEWNAPTSALQAARNAANWMECDL</sequence>
<dbReference type="AlphaFoldDB" id="A0A291GCI4"/>
<dbReference type="CDD" id="cd20746">
    <property type="entry name" value="FIX_Ntox15_NUC_DUF4112_RhsA-like"/>
    <property type="match status" value="1"/>
</dbReference>
<gene>
    <name evidence="3" type="ORF">CEW89_09430</name>
</gene>
<reference evidence="3 4" key="1">
    <citation type="submission" date="2017-06" db="EMBL/GenBank/DDBJ databases">
        <title>Celeribacter sp. TSPH2 complete genome sequence.</title>
        <authorList>
            <person name="Woo J.-H."/>
            <person name="Kim H.-S."/>
        </authorList>
    </citation>
    <scope>NUCLEOTIDE SEQUENCE [LARGE SCALE GENOMIC DNA]</scope>
    <source>
        <strain evidence="3 4">TSPH2</strain>
    </source>
</reference>
<feature type="region of interest" description="Disordered" evidence="1">
    <location>
        <begin position="1"/>
        <end position="24"/>
    </location>
</feature>
<dbReference type="KEGG" id="ceh:CEW89_09430"/>
<keyword evidence="2" id="KW-0812">Transmembrane</keyword>
<dbReference type="OrthoDB" id="7324255at2"/>
<evidence type="ECO:0000313" key="4">
    <source>
        <dbReference type="Proteomes" id="UP000217935"/>
    </source>
</evidence>
<feature type="transmembrane region" description="Helical" evidence="2">
    <location>
        <begin position="194"/>
        <end position="215"/>
    </location>
</feature>
<evidence type="ECO:0000313" key="3">
    <source>
        <dbReference type="EMBL" id="ATG47764.1"/>
    </source>
</evidence>
<dbReference type="RefSeq" id="WP_096805720.1">
    <property type="nucleotide sequence ID" value="NZ_CP022196.1"/>
</dbReference>
<dbReference type="InterPro" id="IPR049802">
    <property type="entry name" value="RhsC-like_FIX"/>
</dbReference>
<keyword evidence="4" id="KW-1185">Reference proteome</keyword>
<dbReference type="EMBL" id="CP022196">
    <property type="protein sequence ID" value="ATG47764.1"/>
    <property type="molecule type" value="Genomic_DNA"/>
</dbReference>
<keyword evidence="2" id="KW-1133">Transmembrane helix</keyword>
<organism evidence="3 4">
    <name type="scientific">Celeribacter ethanolicus</name>
    <dbReference type="NCBI Taxonomy" id="1758178"/>
    <lineage>
        <taxon>Bacteria</taxon>
        <taxon>Pseudomonadati</taxon>
        <taxon>Pseudomonadota</taxon>
        <taxon>Alphaproteobacteria</taxon>
        <taxon>Rhodobacterales</taxon>
        <taxon>Roseobacteraceae</taxon>
        <taxon>Celeribacter</taxon>
    </lineage>
</organism>
<dbReference type="Proteomes" id="UP000217935">
    <property type="component" value="Chromosome"/>
</dbReference>
<name>A0A291GCI4_9RHOB</name>
<proteinExistence type="predicted"/>
<evidence type="ECO:0000256" key="2">
    <source>
        <dbReference type="SAM" id="Phobius"/>
    </source>
</evidence>
<protein>
    <submittedName>
        <fullName evidence="3">Uncharacterized protein</fullName>
    </submittedName>
</protein>